<dbReference type="NCBIfam" id="TIGR04183">
    <property type="entry name" value="Por_Secre_tail"/>
    <property type="match status" value="1"/>
</dbReference>
<evidence type="ECO:0000313" key="5">
    <source>
        <dbReference type="Proteomes" id="UP000236182"/>
    </source>
</evidence>
<dbReference type="OrthoDB" id="869215at2"/>
<name>A0A316X486_9FLAO</name>
<dbReference type="AlphaFoldDB" id="A0A316X486"/>
<dbReference type="Proteomes" id="UP000236182">
    <property type="component" value="Unassembled WGS sequence"/>
</dbReference>
<reference evidence="4" key="1">
    <citation type="submission" date="2018-04" db="EMBL/GenBank/DDBJ databases">
        <title>Draft Genome Sequences of Chryseobacterium lactis NCTC11390T isolated from milk, Chryseobacterium oncorhynchi 701B-08T from rainbow trout, and Chryseobacterium viscerum 687B-08T from diseased fish.</title>
        <authorList>
            <person name="Jeong J.-J."/>
            <person name="Lee Y.J."/>
            <person name="Pathiraja D."/>
            <person name="Park B."/>
            <person name="Choi I.-G."/>
            <person name="Kim K.D."/>
        </authorList>
    </citation>
    <scope>NUCLEOTIDE SEQUENCE [LARGE SCALE GENOMIC DNA]</scope>
    <source>
        <strain evidence="4">701B-08</strain>
    </source>
</reference>
<keyword evidence="5" id="KW-1185">Reference proteome</keyword>
<dbReference type="Gene3D" id="2.60.120.200">
    <property type="match status" value="1"/>
</dbReference>
<evidence type="ECO:0000256" key="2">
    <source>
        <dbReference type="SAM" id="SignalP"/>
    </source>
</evidence>
<feature type="chain" id="PRO_5016329225" description="Secretion system C-terminal sorting domain-containing protein" evidence="2">
    <location>
        <begin position="21"/>
        <end position="264"/>
    </location>
</feature>
<feature type="domain" description="Secretion system C-terminal sorting" evidence="3">
    <location>
        <begin position="195"/>
        <end position="258"/>
    </location>
</feature>
<feature type="signal peptide" evidence="2">
    <location>
        <begin position="1"/>
        <end position="20"/>
    </location>
</feature>
<accession>A0A316X486</accession>
<keyword evidence="1 2" id="KW-0732">Signal</keyword>
<dbReference type="EMBL" id="PPEI02000001">
    <property type="protein sequence ID" value="PWN67233.1"/>
    <property type="molecule type" value="Genomic_DNA"/>
</dbReference>
<sequence>MNKKLSICAVVLGIQISAQCNSLTLPYTEDFESVTTPALPACTTIQNAGTGSNWVTRQGAFTGIDSKALTYRYDSSNDANAWFFTPGLNLTGGVEYKLTYTYSGSGFEEKLKIAYGTSNSSTSMTNQLADYPDIIDEEAHTESVTFTPSATGVYYMGFNCYSVADQFFLQVDDINVIASQLSTSEVMNRNNAVKIYPNPFVDMIHINKVEDVRSVSVTDISGKLLKTVDKPSTELYLKELGPGLYMLKLEMKDGSQKVIKIIKN</sequence>
<dbReference type="RefSeq" id="WP_109617414.1">
    <property type="nucleotide sequence ID" value="NZ_PPEI02000001.1"/>
</dbReference>
<evidence type="ECO:0000256" key="1">
    <source>
        <dbReference type="ARBA" id="ARBA00022729"/>
    </source>
</evidence>
<evidence type="ECO:0000259" key="3">
    <source>
        <dbReference type="Pfam" id="PF18962"/>
    </source>
</evidence>
<gene>
    <name evidence="4" type="ORF">C1638_001115</name>
</gene>
<organism evidence="4 5">
    <name type="scientific">Chryseobacterium oncorhynchi</name>
    <dbReference type="NCBI Taxonomy" id="741074"/>
    <lineage>
        <taxon>Bacteria</taxon>
        <taxon>Pseudomonadati</taxon>
        <taxon>Bacteroidota</taxon>
        <taxon>Flavobacteriia</taxon>
        <taxon>Flavobacteriales</taxon>
        <taxon>Weeksellaceae</taxon>
        <taxon>Chryseobacterium group</taxon>
        <taxon>Chryseobacterium</taxon>
    </lineage>
</organism>
<dbReference type="NCBIfam" id="NF038128">
    <property type="entry name" value="choice_anch_J"/>
    <property type="match status" value="1"/>
</dbReference>
<comment type="caution">
    <text evidence="4">The sequence shown here is derived from an EMBL/GenBank/DDBJ whole genome shotgun (WGS) entry which is preliminary data.</text>
</comment>
<protein>
    <recommendedName>
        <fullName evidence="3">Secretion system C-terminal sorting domain-containing protein</fullName>
    </recommendedName>
</protein>
<dbReference type="InterPro" id="IPR026444">
    <property type="entry name" value="Secre_tail"/>
</dbReference>
<proteinExistence type="predicted"/>
<evidence type="ECO:0000313" key="4">
    <source>
        <dbReference type="EMBL" id="PWN67233.1"/>
    </source>
</evidence>
<dbReference type="Pfam" id="PF18962">
    <property type="entry name" value="Por_Secre_tail"/>
    <property type="match status" value="1"/>
</dbReference>